<keyword evidence="1" id="KW-0488">Methylation</keyword>
<comment type="similarity">
    <text evidence="2">Belongs to the methyl-accepting chemotaxis (MCP) protein family.</text>
</comment>
<dbReference type="PROSITE" id="PS50111">
    <property type="entry name" value="CHEMOTAXIS_TRANSDUC_2"/>
    <property type="match status" value="1"/>
</dbReference>
<keyword evidence="5" id="KW-0812">Transmembrane</keyword>
<feature type="compositionally biased region" description="Pro residues" evidence="4">
    <location>
        <begin position="528"/>
        <end position="542"/>
    </location>
</feature>
<dbReference type="Pfam" id="PF12729">
    <property type="entry name" value="4HB_MCP_1"/>
    <property type="match status" value="1"/>
</dbReference>
<dbReference type="Pfam" id="PF00015">
    <property type="entry name" value="MCPsignal"/>
    <property type="match status" value="1"/>
</dbReference>
<dbReference type="InterPro" id="IPR051310">
    <property type="entry name" value="MCP_chemotaxis"/>
</dbReference>
<dbReference type="PANTHER" id="PTHR43531">
    <property type="entry name" value="PROTEIN ICFG"/>
    <property type="match status" value="1"/>
</dbReference>
<dbReference type="PANTHER" id="PTHR43531:SF14">
    <property type="entry name" value="METHYL-ACCEPTING CHEMOTAXIS PROTEIN I-RELATED"/>
    <property type="match status" value="1"/>
</dbReference>
<dbReference type="InterPro" id="IPR047347">
    <property type="entry name" value="YvaQ-like_sensor"/>
</dbReference>
<evidence type="ECO:0000256" key="4">
    <source>
        <dbReference type="SAM" id="MobiDB-lite"/>
    </source>
</evidence>
<dbReference type="Pfam" id="PF00672">
    <property type="entry name" value="HAMP"/>
    <property type="match status" value="1"/>
</dbReference>
<reference evidence="8 9" key="1">
    <citation type="submission" date="2024-09" db="EMBL/GenBank/DDBJ databases">
        <title>Novel species of the genus Pelomonas and Roseateles isolated from streams.</title>
        <authorList>
            <person name="Lu H."/>
        </authorList>
    </citation>
    <scope>NUCLEOTIDE SEQUENCE [LARGE SCALE GENOMIC DNA]</scope>
    <source>
        <strain evidence="8 9">BYS96W</strain>
    </source>
</reference>
<feature type="domain" description="Methyl-accepting transducer" evidence="6">
    <location>
        <begin position="271"/>
        <end position="500"/>
    </location>
</feature>
<feature type="region of interest" description="Disordered" evidence="4">
    <location>
        <begin position="521"/>
        <end position="587"/>
    </location>
</feature>
<proteinExistence type="inferred from homology"/>
<dbReference type="Proteomes" id="UP001606305">
    <property type="component" value="Unassembled WGS sequence"/>
</dbReference>
<evidence type="ECO:0000313" key="9">
    <source>
        <dbReference type="Proteomes" id="UP001606305"/>
    </source>
</evidence>
<evidence type="ECO:0000256" key="2">
    <source>
        <dbReference type="ARBA" id="ARBA00029447"/>
    </source>
</evidence>
<dbReference type="InterPro" id="IPR024478">
    <property type="entry name" value="HlyB_4HB_MCP"/>
</dbReference>
<feature type="domain" description="HAMP" evidence="7">
    <location>
        <begin position="214"/>
        <end position="266"/>
    </location>
</feature>
<protein>
    <submittedName>
        <fullName evidence="8">Methyl-accepting chemotaxis protein</fullName>
    </submittedName>
</protein>
<dbReference type="SMART" id="SM00304">
    <property type="entry name" value="HAMP"/>
    <property type="match status" value="1"/>
</dbReference>
<feature type="compositionally biased region" description="Low complexity" evidence="4">
    <location>
        <begin position="543"/>
        <end position="579"/>
    </location>
</feature>
<accession>A0ABW7G758</accession>
<dbReference type="InterPro" id="IPR003660">
    <property type="entry name" value="HAMP_dom"/>
</dbReference>
<dbReference type="PRINTS" id="PR00260">
    <property type="entry name" value="CHEMTRNSDUCR"/>
</dbReference>
<dbReference type="SUPFAM" id="SSF58104">
    <property type="entry name" value="Methyl-accepting chemotaxis protein (MCP) signaling domain"/>
    <property type="match status" value="1"/>
</dbReference>
<feature type="transmembrane region" description="Helical" evidence="5">
    <location>
        <begin position="14"/>
        <end position="36"/>
    </location>
</feature>
<evidence type="ECO:0000313" key="8">
    <source>
        <dbReference type="EMBL" id="MFG6457763.1"/>
    </source>
</evidence>
<dbReference type="Gene3D" id="1.10.287.950">
    <property type="entry name" value="Methyl-accepting chemotaxis protein"/>
    <property type="match status" value="1"/>
</dbReference>
<sequence>MFTPLSIPSIGRRMALVLSAVLLTSFLGSGIGYWALMRLATESTDMYELSLKKERLASDWDRNLVGGVNRTIAVAASKDMTLAQFFAQITAESSKKSGELQKQLEPLMTTDEEKALFTKLSDARKAYLSTRDAVFAAKKAGDAESAQKVFESQFQPAAAQLQESMRALVQMQRDLMDAAQERSAKANSTARAALVAFGLGALAVGAALSLWLTRSITRPLLQAADAATAIAHFDLTHDIRPQTQDEVGRLLQALHDMQSSLQKLIGEVRGAADSIGTASAEIATGNLDLSQRTEQTASNLQNAASSMAELTGTVKQTADSAMTANQLASSAASVAQRGGEAVSQVVATMEQISQSSRKINEIIGTIDGIAFQTNILALNAAVEAARAGEQGRGFAVVAGEVRLLAQRSAEAAKEIKTLISASVERVDSGTEQVQAAGATMTEIVASVQRVTDIIGEISAAASEQSEGIASVNASVVQLDQMTQQNAALVEQSAAAAESLREQSSRLAEAIGVFKLSGALATRAAPPAVRRPPATPAPRPAAAPRPAKALTAPPAAKAAPRLAAKAPTASAAKAPTPAATDDGNWETF</sequence>
<evidence type="ECO:0000256" key="5">
    <source>
        <dbReference type="SAM" id="Phobius"/>
    </source>
</evidence>
<dbReference type="InterPro" id="IPR004089">
    <property type="entry name" value="MCPsignal_dom"/>
</dbReference>
<name>A0ABW7G758_9BURK</name>
<keyword evidence="5" id="KW-1133">Transmembrane helix</keyword>
<dbReference type="SMART" id="SM00283">
    <property type="entry name" value="MA"/>
    <property type="match status" value="1"/>
</dbReference>
<keyword evidence="5" id="KW-0472">Membrane</keyword>
<dbReference type="CDD" id="cd19411">
    <property type="entry name" value="MCP2201-like_sensor"/>
    <property type="match status" value="1"/>
</dbReference>
<feature type="transmembrane region" description="Helical" evidence="5">
    <location>
        <begin position="192"/>
        <end position="212"/>
    </location>
</feature>
<evidence type="ECO:0000259" key="6">
    <source>
        <dbReference type="PROSITE" id="PS50111"/>
    </source>
</evidence>
<dbReference type="RefSeq" id="WP_394488619.1">
    <property type="nucleotide sequence ID" value="NZ_JBIGIA010000009.1"/>
</dbReference>
<dbReference type="InterPro" id="IPR004090">
    <property type="entry name" value="Chemotax_Me-accpt_rcpt"/>
</dbReference>
<keyword evidence="9" id="KW-1185">Reference proteome</keyword>
<evidence type="ECO:0000256" key="1">
    <source>
        <dbReference type="ARBA" id="ARBA00022481"/>
    </source>
</evidence>
<organism evidence="8 9">
    <name type="scientific">Pelomonas nitida</name>
    <dbReference type="NCBI Taxonomy" id="3299027"/>
    <lineage>
        <taxon>Bacteria</taxon>
        <taxon>Pseudomonadati</taxon>
        <taxon>Pseudomonadota</taxon>
        <taxon>Betaproteobacteria</taxon>
        <taxon>Burkholderiales</taxon>
        <taxon>Sphaerotilaceae</taxon>
        <taxon>Roseateles</taxon>
    </lineage>
</organism>
<keyword evidence="3" id="KW-0807">Transducer</keyword>
<dbReference type="CDD" id="cd11386">
    <property type="entry name" value="MCP_signal"/>
    <property type="match status" value="1"/>
</dbReference>
<evidence type="ECO:0000259" key="7">
    <source>
        <dbReference type="PROSITE" id="PS50885"/>
    </source>
</evidence>
<dbReference type="PROSITE" id="PS50885">
    <property type="entry name" value="HAMP"/>
    <property type="match status" value="1"/>
</dbReference>
<evidence type="ECO:0000256" key="3">
    <source>
        <dbReference type="PROSITE-ProRule" id="PRU00284"/>
    </source>
</evidence>
<dbReference type="EMBL" id="JBIGIA010000009">
    <property type="protein sequence ID" value="MFG6457763.1"/>
    <property type="molecule type" value="Genomic_DNA"/>
</dbReference>
<comment type="caution">
    <text evidence="8">The sequence shown here is derived from an EMBL/GenBank/DDBJ whole genome shotgun (WGS) entry which is preliminary data.</text>
</comment>
<gene>
    <name evidence="8" type="ORF">ACG00X_13055</name>
</gene>